<evidence type="ECO:0000313" key="9">
    <source>
        <dbReference type="Proteomes" id="UP000754563"/>
    </source>
</evidence>
<dbReference type="NCBIfam" id="TIGR01951">
    <property type="entry name" value="nusB"/>
    <property type="match status" value="1"/>
</dbReference>
<dbReference type="Pfam" id="PF01029">
    <property type="entry name" value="NusB"/>
    <property type="match status" value="1"/>
</dbReference>
<protein>
    <recommendedName>
        <fullName evidence="6">Transcription antitermination protein NusB</fullName>
    </recommendedName>
    <alternativeName>
        <fullName evidence="6">Antitermination factor NusB</fullName>
    </alternativeName>
</protein>
<dbReference type="GO" id="GO:0003723">
    <property type="term" value="F:RNA binding"/>
    <property type="evidence" value="ECO:0007669"/>
    <property type="project" value="UniProtKB-UniRule"/>
</dbReference>
<keyword evidence="4 6" id="KW-0805">Transcription regulation</keyword>
<dbReference type="PANTHER" id="PTHR11078:SF3">
    <property type="entry name" value="ANTITERMINATION NUSB DOMAIN-CONTAINING PROTEIN"/>
    <property type="match status" value="1"/>
</dbReference>
<comment type="similarity">
    <text evidence="1 6">Belongs to the NusB family.</text>
</comment>
<feature type="domain" description="NusB/RsmB/TIM44" evidence="7">
    <location>
        <begin position="13"/>
        <end position="140"/>
    </location>
</feature>
<evidence type="ECO:0000256" key="2">
    <source>
        <dbReference type="ARBA" id="ARBA00022814"/>
    </source>
</evidence>
<evidence type="ECO:0000256" key="3">
    <source>
        <dbReference type="ARBA" id="ARBA00022884"/>
    </source>
</evidence>
<dbReference type="EMBL" id="JAGQLH010000006">
    <property type="protein sequence ID" value="MCA9385179.1"/>
    <property type="molecule type" value="Genomic_DNA"/>
</dbReference>
<evidence type="ECO:0000313" key="8">
    <source>
        <dbReference type="EMBL" id="MCA9385179.1"/>
    </source>
</evidence>
<evidence type="ECO:0000256" key="5">
    <source>
        <dbReference type="ARBA" id="ARBA00023163"/>
    </source>
</evidence>
<dbReference type="AlphaFoldDB" id="A0A955RJT8"/>
<dbReference type="PANTHER" id="PTHR11078">
    <property type="entry name" value="N UTILIZATION SUBSTANCE PROTEIN B-RELATED"/>
    <property type="match status" value="1"/>
</dbReference>
<reference evidence="8" key="1">
    <citation type="submission" date="2020-04" db="EMBL/GenBank/DDBJ databases">
        <authorList>
            <person name="Zhang T."/>
        </authorList>
    </citation>
    <scope>NUCLEOTIDE SEQUENCE</scope>
    <source>
        <strain evidence="8">HKST-UBA11</strain>
    </source>
</reference>
<dbReference type="HAMAP" id="MF_00073">
    <property type="entry name" value="NusB"/>
    <property type="match status" value="1"/>
</dbReference>
<keyword evidence="5 6" id="KW-0804">Transcription</keyword>
<evidence type="ECO:0000256" key="6">
    <source>
        <dbReference type="HAMAP-Rule" id="MF_00073"/>
    </source>
</evidence>
<dbReference type="GO" id="GO:0031564">
    <property type="term" value="P:transcription antitermination"/>
    <property type="evidence" value="ECO:0007669"/>
    <property type="project" value="UniProtKB-KW"/>
</dbReference>
<dbReference type="GO" id="GO:0005829">
    <property type="term" value="C:cytosol"/>
    <property type="evidence" value="ECO:0007669"/>
    <property type="project" value="TreeGrafter"/>
</dbReference>
<dbReference type="InterPro" id="IPR011605">
    <property type="entry name" value="NusB_fam"/>
</dbReference>
<dbReference type="Gene3D" id="1.10.940.10">
    <property type="entry name" value="NusB-like"/>
    <property type="match status" value="1"/>
</dbReference>
<proteinExistence type="inferred from homology"/>
<dbReference type="GO" id="GO:0006353">
    <property type="term" value="P:DNA-templated transcription termination"/>
    <property type="evidence" value="ECO:0007669"/>
    <property type="project" value="UniProtKB-UniRule"/>
</dbReference>
<keyword evidence="3 6" id="KW-0694">RNA-binding</keyword>
<dbReference type="InterPro" id="IPR035926">
    <property type="entry name" value="NusB-like_sf"/>
</dbReference>
<evidence type="ECO:0000256" key="4">
    <source>
        <dbReference type="ARBA" id="ARBA00023015"/>
    </source>
</evidence>
<organism evidence="8 9">
    <name type="scientific">Candidatus Dojkabacteria bacterium</name>
    <dbReference type="NCBI Taxonomy" id="2099670"/>
    <lineage>
        <taxon>Bacteria</taxon>
        <taxon>Candidatus Dojkabacteria</taxon>
    </lineage>
</organism>
<comment type="function">
    <text evidence="6">Involved in transcription antitermination. Required for transcription of ribosomal RNA (rRNA) genes. Binds specifically to the boxA antiterminator sequence of the ribosomal RNA (rrn) operons.</text>
</comment>
<reference evidence="8" key="2">
    <citation type="journal article" date="2021" name="Microbiome">
        <title>Successional dynamics and alternative stable states in a saline activated sludge microbial community over 9 years.</title>
        <authorList>
            <person name="Wang Y."/>
            <person name="Ye J."/>
            <person name="Ju F."/>
            <person name="Liu L."/>
            <person name="Boyd J.A."/>
            <person name="Deng Y."/>
            <person name="Parks D.H."/>
            <person name="Jiang X."/>
            <person name="Yin X."/>
            <person name="Woodcroft B.J."/>
            <person name="Tyson G.W."/>
            <person name="Hugenholtz P."/>
            <person name="Polz M.F."/>
            <person name="Zhang T."/>
        </authorList>
    </citation>
    <scope>NUCLEOTIDE SEQUENCE</scope>
    <source>
        <strain evidence="8">HKST-UBA11</strain>
    </source>
</reference>
<dbReference type="Proteomes" id="UP000754563">
    <property type="component" value="Unassembled WGS sequence"/>
</dbReference>
<gene>
    <name evidence="6 8" type="primary">nusB</name>
    <name evidence="8" type="ORF">KC717_00865</name>
</gene>
<dbReference type="SUPFAM" id="SSF48013">
    <property type="entry name" value="NusB-like"/>
    <property type="match status" value="1"/>
</dbReference>
<keyword evidence="2 6" id="KW-0889">Transcription antitermination</keyword>
<dbReference type="InterPro" id="IPR006027">
    <property type="entry name" value="NusB_RsmB_TIM44"/>
</dbReference>
<evidence type="ECO:0000259" key="7">
    <source>
        <dbReference type="Pfam" id="PF01029"/>
    </source>
</evidence>
<comment type="caution">
    <text evidence="8">The sequence shown here is derived from an EMBL/GenBank/DDBJ whole genome shotgun (WGS) entry which is preliminary data.</text>
</comment>
<evidence type="ECO:0000256" key="1">
    <source>
        <dbReference type="ARBA" id="ARBA00005952"/>
    </source>
</evidence>
<accession>A0A955RJT8</accession>
<sequence length="150" mass="17132">MKPKAQNKSRHFARWYALQKLFNLHFLKSENESDFLFSDTSLQEINESIAFDSGLAKNLVSGVIENKEKMNTLISKLAPERPVDQISSIDLQILYLAIFEGFIAKLSPEKVVIDEAIELTKEFATDANRRFISGVLGNLIENKETYLDYL</sequence>
<name>A0A955RJT8_9BACT</name>